<dbReference type="RefSeq" id="WP_209531492.1">
    <property type="nucleotide sequence ID" value="NZ_JAEEGA010000018.1"/>
</dbReference>
<accession>A0A940SYR9</accession>
<dbReference type="PANTHER" id="PTHR22916:SF3">
    <property type="entry name" value="UDP-GLCNAC:BETAGAL BETA-1,3-N-ACETYLGLUCOSAMINYLTRANSFERASE-LIKE PROTEIN 1"/>
    <property type="match status" value="1"/>
</dbReference>
<dbReference type="InterPro" id="IPR029044">
    <property type="entry name" value="Nucleotide-diphossugar_trans"/>
</dbReference>
<feature type="domain" description="Glycosyltransferase 2-like" evidence="1">
    <location>
        <begin position="3"/>
        <end position="164"/>
    </location>
</feature>
<dbReference type="EMBL" id="JAEEGA010000018">
    <property type="protein sequence ID" value="MBP1043678.1"/>
    <property type="molecule type" value="Genomic_DNA"/>
</dbReference>
<evidence type="ECO:0000259" key="1">
    <source>
        <dbReference type="Pfam" id="PF00535"/>
    </source>
</evidence>
<evidence type="ECO:0000313" key="2">
    <source>
        <dbReference type="EMBL" id="MBP1043678.1"/>
    </source>
</evidence>
<dbReference type="CDD" id="cd04196">
    <property type="entry name" value="GT_2_like_d"/>
    <property type="match status" value="1"/>
</dbReference>
<dbReference type="PANTHER" id="PTHR22916">
    <property type="entry name" value="GLYCOSYLTRANSFERASE"/>
    <property type="match status" value="1"/>
</dbReference>
<proteinExistence type="predicted"/>
<keyword evidence="3" id="KW-1185">Reference proteome</keyword>
<organism evidence="2 3">
    <name type="scientific">Vagococcus allomyrinae</name>
    <dbReference type="NCBI Taxonomy" id="2794353"/>
    <lineage>
        <taxon>Bacteria</taxon>
        <taxon>Bacillati</taxon>
        <taxon>Bacillota</taxon>
        <taxon>Bacilli</taxon>
        <taxon>Lactobacillales</taxon>
        <taxon>Enterococcaceae</taxon>
        <taxon>Vagococcus</taxon>
    </lineage>
</organism>
<gene>
    <name evidence="2" type="ORF">I6N95_21860</name>
</gene>
<dbReference type="AlphaFoldDB" id="A0A940SYR9"/>
<protein>
    <submittedName>
        <fullName evidence="2">Glycosyltransferase family 2 protein</fullName>
    </submittedName>
</protein>
<dbReference type="Gene3D" id="3.90.550.10">
    <property type="entry name" value="Spore Coat Polysaccharide Biosynthesis Protein SpsA, Chain A"/>
    <property type="match status" value="1"/>
</dbReference>
<dbReference type="GO" id="GO:0016758">
    <property type="term" value="F:hexosyltransferase activity"/>
    <property type="evidence" value="ECO:0007669"/>
    <property type="project" value="UniProtKB-ARBA"/>
</dbReference>
<name>A0A940SYR9_9ENTE</name>
<evidence type="ECO:0000313" key="3">
    <source>
        <dbReference type="Proteomes" id="UP000674938"/>
    </source>
</evidence>
<comment type="caution">
    <text evidence="2">The sequence shown here is derived from an EMBL/GenBank/DDBJ whole genome shotgun (WGS) entry which is preliminary data.</text>
</comment>
<dbReference type="Pfam" id="PF00535">
    <property type="entry name" value="Glycos_transf_2"/>
    <property type="match status" value="1"/>
</dbReference>
<dbReference type="InterPro" id="IPR001173">
    <property type="entry name" value="Glyco_trans_2-like"/>
</dbReference>
<dbReference type="Proteomes" id="UP000674938">
    <property type="component" value="Unassembled WGS sequence"/>
</dbReference>
<sequence>MISVCMATYNGEAFIAKQLTSILDQLTNKDEVVIVDDKSNDNTVSIIKTLSKKYPTLTVVYQNQFNLGPIGSFQRAIELAKGDIIFLSDQDDQWLPNKVSTTMKVFDEESADLVVHDAVVIDGKGKVLAESWNAYNHNKLSTHILGNLIKNGYTGCMMAFKRTLAEAALPFPKELEMHDQWLALVAIKTKRTISIINQPLMNYVRHGGNVTGIKKRKFSAMLVGRYTMLKAIIKYDKRRR</sequence>
<reference evidence="2" key="1">
    <citation type="submission" date="2020-12" db="EMBL/GenBank/DDBJ databases">
        <title>Vagococcus allomyrinae sp. nov. and Enterococcus lavae sp. nov., isolated from the larvae of Allomyrina dichotoma.</title>
        <authorList>
            <person name="Lee S.D."/>
        </authorList>
    </citation>
    <scope>NUCLEOTIDE SEQUENCE</scope>
    <source>
        <strain evidence="2">BWB3-3</strain>
    </source>
</reference>
<dbReference type="SUPFAM" id="SSF53448">
    <property type="entry name" value="Nucleotide-diphospho-sugar transferases"/>
    <property type="match status" value="1"/>
</dbReference>